<keyword evidence="2" id="KW-1185">Reference proteome</keyword>
<sequence length="61" mass="7085">MKTSNDQRNVKTAWKHEMVSANMLDYLIEENNLLPILKKFGIGYKEIELIKNYITGTQPSN</sequence>
<dbReference type="EMBL" id="KK113777">
    <property type="protein sequence ID" value="KFM61012.1"/>
    <property type="molecule type" value="Genomic_DNA"/>
</dbReference>
<evidence type="ECO:0000313" key="1">
    <source>
        <dbReference type="EMBL" id="KFM61012.1"/>
    </source>
</evidence>
<gene>
    <name evidence="1" type="ORF">X975_05635</name>
</gene>
<feature type="non-terminal residue" evidence="1">
    <location>
        <position position="61"/>
    </location>
</feature>
<name>A0A087T7C3_STEMI</name>
<dbReference type="AlphaFoldDB" id="A0A087T7C3"/>
<proteinExistence type="predicted"/>
<accession>A0A087T7C3</accession>
<reference evidence="1 2" key="1">
    <citation type="submission" date="2013-11" db="EMBL/GenBank/DDBJ databases">
        <title>Genome sequencing of Stegodyphus mimosarum.</title>
        <authorList>
            <person name="Bechsgaard J."/>
        </authorList>
    </citation>
    <scope>NUCLEOTIDE SEQUENCE [LARGE SCALE GENOMIC DNA]</scope>
</reference>
<organism evidence="1 2">
    <name type="scientific">Stegodyphus mimosarum</name>
    <name type="common">African social velvet spider</name>
    <dbReference type="NCBI Taxonomy" id="407821"/>
    <lineage>
        <taxon>Eukaryota</taxon>
        <taxon>Metazoa</taxon>
        <taxon>Ecdysozoa</taxon>
        <taxon>Arthropoda</taxon>
        <taxon>Chelicerata</taxon>
        <taxon>Arachnida</taxon>
        <taxon>Araneae</taxon>
        <taxon>Araneomorphae</taxon>
        <taxon>Entelegynae</taxon>
        <taxon>Eresoidea</taxon>
        <taxon>Eresidae</taxon>
        <taxon>Stegodyphus</taxon>
    </lineage>
</organism>
<evidence type="ECO:0000313" key="2">
    <source>
        <dbReference type="Proteomes" id="UP000054359"/>
    </source>
</evidence>
<dbReference type="Proteomes" id="UP000054359">
    <property type="component" value="Unassembled WGS sequence"/>
</dbReference>
<dbReference type="Gene3D" id="1.10.3210.10">
    <property type="entry name" value="Hypothetical protein af1432"/>
    <property type="match status" value="1"/>
</dbReference>
<protein>
    <submittedName>
        <fullName evidence="1">Uncharacterized protein</fullName>
    </submittedName>
</protein>